<reference evidence="9 11" key="1">
    <citation type="journal article" date="2012" name="Nature">
        <title>Algal genomes reveal evolutionary mosaicism and the fate of nucleomorphs.</title>
        <authorList>
            <consortium name="DOE Joint Genome Institute"/>
            <person name="Curtis B.A."/>
            <person name="Tanifuji G."/>
            <person name="Burki F."/>
            <person name="Gruber A."/>
            <person name="Irimia M."/>
            <person name="Maruyama S."/>
            <person name="Arias M.C."/>
            <person name="Ball S.G."/>
            <person name="Gile G.H."/>
            <person name="Hirakawa Y."/>
            <person name="Hopkins J.F."/>
            <person name="Kuo A."/>
            <person name="Rensing S.A."/>
            <person name="Schmutz J."/>
            <person name="Symeonidi A."/>
            <person name="Elias M."/>
            <person name="Eveleigh R.J."/>
            <person name="Herman E.K."/>
            <person name="Klute M.J."/>
            <person name="Nakayama T."/>
            <person name="Obornik M."/>
            <person name="Reyes-Prieto A."/>
            <person name="Armbrust E.V."/>
            <person name="Aves S.J."/>
            <person name="Beiko R.G."/>
            <person name="Coutinho P."/>
            <person name="Dacks J.B."/>
            <person name="Durnford D.G."/>
            <person name="Fast N.M."/>
            <person name="Green B.R."/>
            <person name="Grisdale C.J."/>
            <person name="Hempel F."/>
            <person name="Henrissat B."/>
            <person name="Hoppner M.P."/>
            <person name="Ishida K."/>
            <person name="Kim E."/>
            <person name="Koreny L."/>
            <person name="Kroth P.G."/>
            <person name="Liu Y."/>
            <person name="Malik S.B."/>
            <person name="Maier U.G."/>
            <person name="McRose D."/>
            <person name="Mock T."/>
            <person name="Neilson J.A."/>
            <person name="Onodera N.T."/>
            <person name="Poole A.M."/>
            <person name="Pritham E.J."/>
            <person name="Richards T.A."/>
            <person name="Rocap G."/>
            <person name="Roy S.W."/>
            <person name="Sarai C."/>
            <person name="Schaack S."/>
            <person name="Shirato S."/>
            <person name="Slamovits C.H."/>
            <person name="Spencer D.F."/>
            <person name="Suzuki S."/>
            <person name="Worden A.Z."/>
            <person name="Zauner S."/>
            <person name="Barry K."/>
            <person name="Bell C."/>
            <person name="Bharti A.K."/>
            <person name="Crow J.A."/>
            <person name="Grimwood J."/>
            <person name="Kramer R."/>
            <person name="Lindquist E."/>
            <person name="Lucas S."/>
            <person name="Salamov A."/>
            <person name="McFadden G.I."/>
            <person name="Lane C.E."/>
            <person name="Keeling P.J."/>
            <person name="Gray M.W."/>
            <person name="Grigoriev I.V."/>
            <person name="Archibald J.M."/>
        </authorList>
    </citation>
    <scope>NUCLEOTIDE SEQUENCE</scope>
    <source>
        <strain evidence="9 11">CCMP2712</strain>
    </source>
</reference>
<feature type="compositionally biased region" description="Polar residues" evidence="7">
    <location>
        <begin position="108"/>
        <end position="122"/>
    </location>
</feature>
<dbReference type="GO" id="GO:0004560">
    <property type="term" value="F:alpha-L-fucosidase activity"/>
    <property type="evidence" value="ECO:0007669"/>
    <property type="project" value="UniProtKB-EC"/>
</dbReference>
<accession>L1J6F6</accession>
<keyword evidence="5" id="KW-0378">Hydrolase</keyword>
<comment type="similarity">
    <text evidence="2">Belongs to the glycosyl hydrolase 29 family.</text>
</comment>
<comment type="function">
    <text evidence="1">Alpha-L-fucosidase is responsible for hydrolyzing the alpha-1,6-linked fucose joined to the reducing-end N-acetylglucosamine of the carbohydrate moieties of glycoproteins.</text>
</comment>
<organism evidence="9">
    <name type="scientific">Guillardia theta (strain CCMP2712)</name>
    <name type="common">Cryptophyte</name>
    <dbReference type="NCBI Taxonomy" id="905079"/>
    <lineage>
        <taxon>Eukaryota</taxon>
        <taxon>Cryptophyceae</taxon>
        <taxon>Pyrenomonadales</taxon>
        <taxon>Geminigeraceae</taxon>
        <taxon>Guillardia</taxon>
    </lineage>
</organism>
<keyword evidence="6" id="KW-0326">Glycosidase</keyword>
<name>L1J6F6_GUITC</name>
<dbReference type="HOGENOM" id="CLU_439717_0_0_1"/>
<keyword evidence="4" id="KW-0732">Signal</keyword>
<dbReference type="EnsemblProtists" id="EKX43670">
    <property type="protein sequence ID" value="EKX43670"/>
    <property type="gene ID" value="GUITHDRAFT_140413"/>
</dbReference>
<evidence type="ECO:0000256" key="6">
    <source>
        <dbReference type="ARBA" id="ARBA00023295"/>
    </source>
</evidence>
<evidence type="ECO:0000313" key="10">
    <source>
        <dbReference type="EnsemblProtists" id="EKX43670"/>
    </source>
</evidence>
<dbReference type="EC" id="3.2.1.51" evidence="3"/>
<dbReference type="eggNOG" id="KOG3340">
    <property type="taxonomic scope" value="Eukaryota"/>
</dbReference>
<feature type="domain" description="Glycoside hydrolase family 29 N-terminal" evidence="8">
    <location>
        <begin position="107"/>
        <end position="485"/>
    </location>
</feature>
<dbReference type="PANTHER" id="PTHR10030:SF37">
    <property type="entry name" value="ALPHA-L-FUCOSIDASE-RELATED"/>
    <property type="match status" value="1"/>
</dbReference>
<dbReference type="OMA" id="CMTIDKD"/>
<dbReference type="STRING" id="905079.L1J6F6"/>
<evidence type="ECO:0000256" key="7">
    <source>
        <dbReference type="SAM" id="MobiDB-lite"/>
    </source>
</evidence>
<dbReference type="AlphaFoldDB" id="L1J6F6"/>
<dbReference type="GO" id="GO:0016139">
    <property type="term" value="P:glycoside catabolic process"/>
    <property type="evidence" value="ECO:0007669"/>
    <property type="project" value="TreeGrafter"/>
</dbReference>
<dbReference type="PaxDb" id="55529-EKX43670"/>
<reference evidence="10" key="3">
    <citation type="submission" date="2015-06" db="UniProtKB">
        <authorList>
            <consortium name="EnsemblProtists"/>
        </authorList>
    </citation>
    <scope>IDENTIFICATION</scope>
</reference>
<dbReference type="InterPro" id="IPR000933">
    <property type="entry name" value="Glyco_hydro_29"/>
</dbReference>
<evidence type="ECO:0000256" key="5">
    <source>
        <dbReference type="ARBA" id="ARBA00022801"/>
    </source>
</evidence>
<sequence>MKKSKKRWNVRFLLLGVGCLLLIAAFILSFFNGEASAPAMVPLTHKSSLREDKNGAVNETAEPPAAHARDEAQVWPILLMVCGMTCLKAQKPGPGSAPTDGSKKEEAPTTSSEKFEASPQSLQKHKAPRWFQNAKLGIFIHWGVYSVPAYAPLSRITLGGDNSKKPADPCKGGWFKCNPYAEWYGNTMHIRGSPTARHHEETYGRNFTYGQFMEQFEKDSASWTGSEWADLFSKVGARYAVLTTKHHEGFCLWPTKVQTKTVKELGFGGKEGTRSYSERDLVGYFASSMRSKGIKVGLYYSGGLDWHFKGPFSSNPLPHEGAPWFGSKTGIPDGKEYAEYADAHWKELIDKYHPDILWNDIGWMEFAADFYNRFPDGVINDRFKVKEGKDGVAHSDFVSPEYESMKTIHSRKWETCRGIGYSFGFNRMEGEEDYMKPRELVTTFVDIVSKNGNLLLDVGPTSSGAIPQLQQQRLLDFGAWLKVNGGAIFDTEPMWNSICCGKTGRKEEVRYTRKLQPGQRTEVNAIVLGEAAQYQLKNRSSFFLLCPAPFNGLEVNSSTGGGGADQSFPSPEVCAKCRSCWGCHGSGQLLTKSGGRELRWKRWTLKAAEEELVGDSALNPGE</sequence>
<dbReference type="InterPro" id="IPR017853">
    <property type="entry name" value="GH"/>
</dbReference>
<feature type="region of interest" description="Disordered" evidence="7">
    <location>
        <begin position="92"/>
        <end position="123"/>
    </location>
</feature>
<evidence type="ECO:0000256" key="2">
    <source>
        <dbReference type="ARBA" id="ARBA00007951"/>
    </source>
</evidence>
<dbReference type="PANTHER" id="PTHR10030">
    <property type="entry name" value="ALPHA-L-FUCOSIDASE"/>
    <property type="match status" value="1"/>
</dbReference>
<reference evidence="11" key="2">
    <citation type="submission" date="2012-11" db="EMBL/GenBank/DDBJ databases">
        <authorList>
            <person name="Kuo A."/>
            <person name="Curtis B.A."/>
            <person name="Tanifuji G."/>
            <person name="Burki F."/>
            <person name="Gruber A."/>
            <person name="Irimia M."/>
            <person name="Maruyama S."/>
            <person name="Arias M.C."/>
            <person name="Ball S.G."/>
            <person name="Gile G.H."/>
            <person name="Hirakawa Y."/>
            <person name="Hopkins J.F."/>
            <person name="Rensing S.A."/>
            <person name="Schmutz J."/>
            <person name="Symeonidi A."/>
            <person name="Elias M."/>
            <person name="Eveleigh R.J."/>
            <person name="Herman E.K."/>
            <person name="Klute M.J."/>
            <person name="Nakayama T."/>
            <person name="Obornik M."/>
            <person name="Reyes-Prieto A."/>
            <person name="Armbrust E.V."/>
            <person name="Aves S.J."/>
            <person name="Beiko R.G."/>
            <person name="Coutinho P."/>
            <person name="Dacks J.B."/>
            <person name="Durnford D.G."/>
            <person name="Fast N.M."/>
            <person name="Green B.R."/>
            <person name="Grisdale C."/>
            <person name="Hempe F."/>
            <person name="Henrissat B."/>
            <person name="Hoppner M.P."/>
            <person name="Ishida K.-I."/>
            <person name="Kim E."/>
            <person name="Koreny L."/>
            <person name="Kroth P.G."/>
            <person name="Liu Y."/>
            <person name="Malik S.-B."/>
            <person name="Maier U.G."/>
            <person name="McRose D."/>
            <person name="Mock T."/>
            <person name="Neilson J.A."/>
            <person name="Onodera N.T."/>
            <person name="Poole A.M."/>
            <person name="Pritham E.J."/>
            <person name="Richards T.A."/>
            <person name="Rocap G."/>
            <person name="Roy S.W."/>
            <person name="Sarai C."/>
            <person name="Schaack S."/>
            <person name="Shirato S."/>
            <person name="Slamovits C.H."/>
            <person name="Spencer D.F."/>
            <person name="Suzuki S."/>
            <person name="Worden A.Z."/>
            <person name="Zauner S."/>
            <person name="Barry K."/>
            <person name="Bell C."/>
            <person name="Bharti A.K."/>
            <person name="Crow J.A."/>
            <person name="Grimwood J."/>
            <person name="Kramer R."/>
            <person name="Lindquist E."/>
            <person name="Lucas S."/>
            <person name="Salamov A."/>
            <person name="McFadden G.I."/>
            <person name="Lane C.E."/>
            <person name="Keeling P.J."/>
            <person name="Gray M.W."/>
            <person name="Grigoriev I.V."/>
            <person name="Archibald J.M."/>
        </authorList>
    </citation>
    <scope>NUCLEOTIDE SEQUENCE</scope>
    <source>
        <strain evidence="11">CCMP2712</strain>
    </source>
</reference>
<evidence type="ECO:0000256" key="3">
    <source>
        <dbReference type="ARBA" id="ARBA00012662"/>
    </source>
</evidence>
<dbReference type="InterPro" id="IPR016286">
    <property type="entry name" value="FUC_metazoa-typ"/>
</dbReference>
<keyword evidence="11" id="KW-1185">Reference proteome</keyword>
<evidence type="ECO:0000256" key="4">
    <source>
        <dbReference type="ARBA" id="ARBA00022729"/>
    </source>
</evidence>
<dbReference type="SUPFAM" id="SSF51445">
    <property type="entry name" value="(Trans)glycosidases"/>
    <property type="match status" value="1"/>
</dbReference>
<dbReference type="EMBL" id="JH993009">
    <property type="protein sequence ID" value="EKX43670.1"/>
    <property type="molecule type" value="Genomic_DNA"/>
</dbReference>
<evidence type="ECO:0000259" key="8">
    <source>
        <dbReference type="Pfam" id="PF01120"/>
    </source>
</evidence>
<dbReference type="Proteomes" id="UP000011087">
    <property type="component" value="Unassembled WGS sequence"/>
</dbReference>
<evidence type="ECO:0000256" key="1">
    <source>
        <dbReference type="ARBA" id="ARBA00004071"/>
    </source>
</evidence>
<dbReference type="GO" id="GO:0006004">
    <property type="term" value="P:fucose metabolic process"/>
    <property type="evidence" value="ECO:0007669"/>
    <property type="project" value="InterPro"/>
</dbReference>
<dbReference type="OrthoDB" id="6039950at2759"/>
<dbReference type="Pfam" id="PF01120">
    <property type="entry name" value="Alpha_L_fucos"/>
    <property type="match status" value="1"/>
</dbReference>
<dbReference type="InterPro" id="IPR057739">
    <property type="entry name" value="Glyco_hydro_29_N"/>
</dbReference>
<dbReference type="KEGG" id="gtt:GUITHDRAFT_140413"/>
<dbReference type="GeneID" id="17300271"/>
<dbReference type="Gene3D" id="3.20.20.80">
    <property type="entry name" value="Glycosidases"/>
    <property type="match status" value="1"/>
</dbReference>
<proteinExistence type="inferred from homology"/>
<dbReference type="RefSeq" id="XP_005830650.1">
    <property type="nucleotide sequence ID" value="XM_005830593.1"/>
</dbReference>
<dbReference type="PRINTS" id="PR00741">
    <property type="entry name" value="GLHYDRLASE29"/>
</dbReference>
<evidence type="ECO:0000313" key="9">
    <source>
        <dbReference type="EMBL" id="EKX43670.1"/>
    </source>
</evidence>
<evidence type="ECO:0000313" key="11">
    <source>
        <dbReference type="Proteomes" id="UP000011087"/>
    </source>
</evidence>
<protein>
    <recommendedName>
        <fullName evidence="3">alpha-L-fucosidase</fullName>
        <ecNumber evidence="3">3.2.1.51</ecNumber>
    </recommendedName>
</protein>
<gene>
    <name evidence="9" type="ORF">GUITHDRAFT_140413</name>
</gene>
<dbReference type="SMART" id="SM00812">
    <property type="entry name" value="Alpha_L_fucos"/>
    <property type="match status" value="1"/>
</dbReference>
<dbReference type="GO" id="GO:0005764">
    <property type="term" value="C:lysosome"/>
    <property type="evidence" value="ECO:0007669"/>
    <property type="project" value="TreeGrafter"/>
</dbReference>